<reference evidence="1 2" key="1">
    <citation type="submission" date="2015-06" db="EMBL/GenBank/DDBJ databases">
        <title>R. anatipestifer strain HXb2 is the most virulent strain so far, and the genome sequence would help us uncover the pathogenesis.</title>
        <authorList>
            <person name="Hu Q."/>
            <person name="Qi J."/>
            <person name="Bo H."/>
            <person name="Liu G."/>
            <person name="Tao M."/>
            <person name="Ding Y."/>
            <person name="Xue Y."/>
        </authorList>
    </citation>
    <scope>NUCLEOTIDE SEQUENCE [LARGE SCALE GENOMIC DNA]</scope>
    <source>
        <strain evidence="1 2">HXb2</strain>
    </source>
</reference>
<protein>
    <submittedName>
        <fullName evidence="1">Uncharacterized protein</fullName>
    </submittedName>
</protein>
<sequence length="92" mass="10745">MVIGALSVPNTILQESVVLVNIYAKDLFDGRSHLPDLKLLNEATKLLMPLFKDYYIAEKKTYIDIEYQRNYKVQNAQEWVSVIRLKTRTINQ</sequence>
<dbReference type="AlphaFoldDB" id="A0A1S7DQE0"/>
<accession>A0A1S7DQE0</accession>
<dbReference type="Proteomes" id="UP000189883">
    <property type="component" value="Chromosome"/>
</dbReference>
<name>A0A1S7DQE0_RIEAN</name>
<evidence type="ECO:0000313" key="1">
    <source>
        <dbReference type="EMBL" id="AQY21338.1"/>
    </source>
</evidence>
<organism evidence="1 2">
    <name type="scientific">Riemerella anatipestifer</name>
    <name type="common">Moraxella anatipestifer</name>
    <dbReference type="NCBI Taxonomy" id="34085"/>
    <lineage>
        <taxon>Bacteria</taxon>
        <taxon>Pseudomonadati</taxon>
        <taxon>Bacteroidota</taxon>
        <taxon>Flavobacteriia</taxon>
        <taxon>Flavobacteriales</taxon>
        <taxon>Weeksellaceae</taxon>
        <taxon>Riemerella</taxon>
    </lineage>
</organism>
<gene>
    <name evidence="1" type="ORF">AB406_0379</name>
</gene>
<proteinExistence type="predicted"/>
<dbReference type="EMBL" id="CP011859">
    <property type="protein sequence ID" value="AQY21338.1"/>
    <property type="molecule type" value="Genomic_DNA"/>
</dbReference>
<evidence type="ECO:0000313" key="2">
    <source>
        <dbReference type="Proteomes" id="UP000189883"/>
    </source>
</evidence>